<dbReference type="EMBL" id="CAJVCH010165187">
    <property type="protein sequence ID" value="CAG7728589.1"/>
    <property type="molecule type" value="Genomic_DNA"/>
</dbReference>
<feature type="transmembrane region" description="Helical" evidence="1">
    <location>
        <begin position="39"/>
        <end position="59"/>
    </location>
</feature>
<evidence type="ECO:0000256" key="1">
    <source>
        <dbReference type="SAM" id="Phobius"/>
    </source>
</evidence>
<proteinExistence type="predicted"/>
<dbReference type="Proteomes" id="UP000708208">
    <property type="component" value="Unassembled WGS sequence"/>
</dbReference>
<comment type="caution">
    <text evidence="2">The sequence shown here is derived from an EMBL/GenBank/DDBJ whole genome shotgun (WGS) entry which is preliminary data.</text>
</comment>
<evidence type="ECO:0000313" key="2">
    <source>
        <dbReference type="EMBL" id="CAG7728589.1"/>
    </source>
</evidence>
<organism evidence="2 3">
    <name type="scientific">Allacma fusca</name>
    <dbReference type="NCBI Taxonomy" id="39272"/>
    <lineage>
        <taxon>Eukaryota</taxon>
        <taxon>Metazoa</taxon>
        <taxon>Ecdysozoa</taxon>
        <taxon>Arthropoda</taxon>
        <taxon>Hexapoda</taxon>
        <taxon>Collembola</taxon>
        <taxon>Symphypleona</taxon>
        <taxon>Sminthuridae</taxon>
        <taxon>Allacma</taxon>
    </lineage>
</organism>
<protein>
    <submittedName>
        <fullName evidence="2">Uncharacterized protein</fullName>
    </submittedName>
</protein>
<feature type="transmembrane region" description="Helical" evidence="1">
    <location>
        <begin position="96"/>
        <end position="126"/>
    </location>
</feature>
<reference evidence="2" key="1">
    <citation type="submission" date="2021-06" db="EMBL/GenBank/DDBJ databases">
        <authorList>
            <person name="Hodson N. C."/>
            <person name="Mongue J. A."/>
            <person name="Jaron S. K."/>
        </authorList>
    </citation>
    <scope>NUCLEOTIDE SEQUENCE</scope>
</reference>
<feature type="non-terminal residue" evidence="2">
    <location>
        <position position="1"/>
    </location>
</feature>
<keyword evidence="1" id="KW-0812">Transmembrane</keyword>
<keyword evidence="3" id="KW-1185">Reference proteome</keyword>
<keyword evidence="1" id="KW-0472">Membrane</keyword>
<accession>A0A8J2K2C0</accession>
<gene>
    <name evidence="2" type="ORF">AFUS01_LOCUS17355</name>
</gene>
<dbReference type="AlphaFoldDB" id="A0A8J2K2C0"/>
<keyword evidence="1" id="KW-1133">Transmembrane helix</keyword>
<evidence type="ECO:0000313" key="3">
    <source>
        <dbReference type="Proteomes" id="UP000708208"/>
    </source>
</evidence>
<name>A0A8J2K2C0_9HEXA</name>
<sequence length="221" mass="25222">MLSVVYLMEPTKVHYFHSLFNFEADQIQWKYTTIIIEVILYPLAIGVYLVPNFIQLLVFQKVLTTCNSQLEQYRFSKLVTTDEIISSVRTCRKLHILIGLFNTAFAYVTFTYKLGCTSGAIISLYFTIKFYEGLPIDSLANLIIAIDALLGFCIIFGHAFEIPGKNEELKKTILGEAVKCNFKTIKESTRRELNSIPELGIKVGRNTFQRASTTQFVDFVL</sequence>
<feature type="transmembrane region" description="Helical" evidence="1">
    <location>
        <begin position="138"/>
        <end position="160"/>
    </location>
</feature>